<dbReference type="RefSeq" id="WP_237978768.1">
    <property type="nucleotide sequence ID" value="NZ_JAKNCT010000007.1"/>
</dbReference>
<accession>A0ABS9MRZ5</accession>
<keyword evidence="15" id="KW-0133">Cell shape</keyword>
<evidence type="ECO:0000256" key="21">
    <source>
        <dbReference type="ARBA" id="ARBA00023268"/>
    </source>
</evidence>
<comment type="catalytic activity">
    <reaction evidence="25">
        <text>[GlcNAc-(1-&gt;4)-Mur2Ac(oyl-L-Ala-gamma-D-Glu-L-Lys-D-Ala-D-Ala)](n)-di-trans,octa-cis-undecaprenyl diphosphate + beta-D-GlcNAc-(1-&gt;4)-Mur2Ac(oyl-L-Ala-gamma-D-Glu-L-Lys-D-Ala-D-Ala)-di-trans,octa-cis-undecaprenyl diphosphate = [GlcNAc-(1-&gt;4)-Mur2Ac(oyl-L-Ala-gamma-D-Glu-L-Lys-D-Ala-D-Ala)](n+1)-di-trans,octa-cis-undecaprenyl diphosphate + di-trans,octa-cis-undecaprenyl diphosphate + H(+)</text>
        <dbReference type="Rhea" id="RHEA:23708"/>
        <dbReference type="Rhea" id="RHEA-COMP:9602"/>
        <dbReference type="Rhea" id="RHEA-COMP:9603"/>
        <dbReference type="ChEBI" id="CHEBI:15378"/>
        <dbReference type="ChEBI" id="CHEBI:58405"/>
        <dbReference type="ChEBI" id="CHEBI:60033"/>
        <dbReference type="ChEBI" id="CHEBI:78435"/>
        <dbReference type="EC" id="2.4.99.28"/>
    </reaction>
</comment>
<comment type="catalytic activity">
    <reaction evidence="23">
        <text>Preferential cleavage: (Ac)2-L-Lys-D-Ala-|-D-Ala. Also transpeptidation of peptidyl-alanyl moieties that are N-acyl substituents of D-alanine.</text>
        <dbReference type="EC" id="3.4.16.4"/>
    </reaction>
</comment>
<feature type="domain" description="Penicillin-binding protein transpeptidase" evidence="28">
    <location>
        <begin position="446"/>
        <end position="695"/>
    </location>
</feature>
<keyword evidence="11" id="KW-0328">Glycosyltransferase</keyword>
<evidence type="ECO:0000256" key="3">
    <source>
        <dbReference type="ARBA" id="ARBA00007090"/>
    </source>
</evidence>
<evidence type="ECO:0000256" key="4">
    <source>
        <dbReference type="ARBA" id="ARBA00007739"/>
    </source>
</evidence>
<evidence type="ECO:0000259" key="28">
    <source>
        <dbReference type="Pfam" id="PF00905"/>
    </source>
</evidence>
<dbReference type="Pfam" id="PF00905">
    <property type="entry name" value="Transpeptidase"/>
    <property type="match status" value="1"/>
</dbReference>
<evidence type="ECO:0000256" key="26">
    <source>
        <dbReference type="SAM" id="MobiDB-lite"/>
    </source>
</evidence>
<dbReference type="InterPro" id="IPR012338">
    <property type="entry name" value="Beta-lactam/transpept-like"/>
</dbReference>
<dbReference type="InterPro" id="IPR031376">
    <property type="entry name" value="PCB_OB"/>
</dbReference>
<dbReference type="Gene3D" id="2.40.50.140">
    <property type="entry name" value="Nucleic acid-binding proteins"/>
    <property type="match status" value="1"/>
</dbReference>
<gene>
    <name evidence="31" type="ORF">MAF45_06525</name>
</gene>
<evidence type="ECO:0000256" key="6">
    <source>
        <dbReference type="ARBA" id="ARBA00018638"/>
    </source>
</evidence>
<dbReference type="InterPro" id="IPR001460">
    <property type="entry name" value="PCN-bd_Tpept"/>
</dbReference>
<evidence type="ECO:0000256" key="27">
    <source>
        <dbReference type="SAM" id="Phobius"/>
    </source>
</evidence>
<dbReference type="Pfam" id="PF00912">
    <property type="entry name" value="Transgly"/>
    <property type="match status" value="1"/>
</dbReference>
<evidence type="ECO:0000313" key="31">
    <source>
        <dbReference type="EMBL" id="MCG5031099.1"/>
    </source>
</evidence>
<keyword evidence="13 27" id="KW-0812">Transmembrane</keyword>
<dbReference type="Pfam" id="PF17092">
    <property type="entry name" value="PCB_OB"/>
    <property type="match status" value="1"/>
</dbReference>
<evidence type="ECO:0000256" key="18">
    <source>
        <dbReference type="ARBA" id="ARBA00022989"/>
    </source>
</evidence>
<evidence type="ECO:0000256" key="25">
    <source>
        <dbReference type="ARBA" id="ARBA00049902"/>
    </source>
</evidence>
<keyword evidence="12" id="KW-0808">Transferase</keyword>
<keyword evidence="19 27" id="KW-0472">Membrane</keyword>
<evidence type="ECO:0000259" key="29">
    <source>
        <dbReference type="Pfam" id="PF00912"/>
    </source>
</evidence>
<sequence>MLPSKIQGQSPVKKRSIGRILGWVCAIGAACAASGMLLFTFLFAIVYAQLPDMTEMRSYSPKLPLKIWSSDNQLLAEYGEERRDYVPIDELPKHVKLAILAAEDSDFYEHSGVDLSGIGRALISNILSGHKGQGGSTITMQVARNCFLSSEKSYMRKLYEIAIATKLEHELTKDQILEIYVNQIYLGQRAYGFGSAARTYFGRPLKELSIGEAATLAGLPVAPSAYNPVVNNRRATMRRNYVLGRMAALGFISEQKRQEEQAKPVYVQDAVADAVAGKRSLKIHAEYATELARQLVYDIFKDDAYTRGLNVYLTINSKDQQAAYSAVRSNIASFDKVRGYRGAEGQIRLPASLDEQAKTIKQALHAAASSPNLLPAIVLSTSPSIRAAISNGETVTLDRASNAFAGKFLKAKPDDPTGLRPGALIRVTRTSGGWTLSQIPQVQTGFMAADFRTGAIRALVGGFDYDLNMFNHVTQAWRQPGSSFKPFIYSASLEKGFTPNTILQDSPFYLDAKKNGGQAWSPKNYSGKFEGPMPLHRALEKSQNIPVIRVMNAIGPKYAQEFLARFGFPASRHSPTLSTALGSGTVTIWQMVEAYSIFANGGYRVQPYLIDKIVDESGRTIMTEENREAGDESIRAIPARNAFVMSTLLNDVARRGTAARAGAALGRPDVGAKTGTSNDSNDAWFAGFAGNQVAVGWMGYDQLRSLGSKATGGVLMQPIWISYMQTAVRGQPIYNRMPPGGVEQRAGEWCYSEVSDGTHAESSTPVSSGDDPVSSLLKLF</sequence>
<feature type="region of interest" description="Disordered" evidence="26">
    <location>
        <begin position="756"/>
        <end position="780"/>
    </location>
</feature>
<dbReference type="InterPro" id="IPR050396">
    <property type="entry name" value="Glycosyltr_51/Transpeptidase"/>
</dbReference>
<dbReference type="EMBL" id="JAKNCT010000007">
    <property type="protein sequence ID" value="MCG5031099.1"/>
    <property type="molecule type" value="Genomic_DNA"/>
</dbReference>
<evidence type="ECO:0000256" key="8">
    <source>
        <dbReference type="ARBA" id="ARBA00022519"/>
    </source>
</evidence>
<name>A0ABS9MRZ5_9BURK</name>
<dbReference type="PROSITE" id="PS51257">
    <property type="entry name" value="PROKAR_LIPOPROTEIN"/>
    <property type="match status" value="1"/>
</dbReference>
<reference evidence="31 32" key="1">
    <citation type="submission" date="2022-02" db="EMBL/GenBank/DDBJ databases">
        <title>Mesosutterella porci, a novel member of the family Sutterellaceae from pig feces.</title>
        <authorList>
            <person name="Wylensek D."/>
            <person name="Clavel T."/>
        </authorList>
    </citation>
    <scope>NUCLEOTIDE SEQUENCE [LARGE SCALE GENOMIC DNA]</scope>
    <source>
        <strain evidence="32">oilRF-744-wt-GAM-9</strain>
    </source>
</reference>
<dbReference type="InterPro" id="IPR036950">
    <property type="entry name" value="PBP_transglycosylase"/>
</dbReference>
<keyword evidence="32" id="KW-1185">Reference proteome</keyword>
<keyword evidence="8" id="KW-0997">Cell inner membrane</keyword>
<dbReference type="PANTHER" id="PTHR32282">
    <property type="entry name" value="BINDING PROTEIN TRANSPEPTIDASE, PUTATIVE-RELATED"/>
    <property type="match status" value="1"/>
</dbReference>
<dbReference type="Proteomes" id="UP001297600">
    <property type="component" value="Unassembled WGS sequence"/>
</dbReference>
<keyword evidence="22" id="KW-0961">Cell wall biogenesis/degradation</keyword>
<dbReference type="NCBIfam" id="TIGR02074">
    <property type="entry name" value="PBP_1a_fam"/>
    <property type="match status" value="1"/>
</dbReference>
<dbReference type="Gene3D" id="1.10.3810.10">
    <property type="entry name" value="Biosynthetic peptidoglycan transglycosylase-like"/>
    <property type="match status" value="1"/>
</dbReference>
<dbReference type="PANTHER" id="PTHR32282:SF27">
    <property type="entry name" value="PENICILLIN-BINDING PROTEIN 1A"/>
    <property type="match status" value="1"/>
</dbReference>
<feature type="transmembrane region" description="Helical" evidence="27">
    <location>
        <begin position="20"/>
        <end position="48"/>
    </location>
</feature>
<evidence type="ECO:0000256" key="5">
    <source>
        <dbReference type="ARBA" id="ARBA00012448"/>
    </source>
</evidence>
<keyword evidence="17" id="KW-0573">Peptidoglycan synthesis</keyword>
<evidence type="ECO:0000256" key="10">
    <source>
        <dbReference type="ARBA" id="ARBA00022670"/>
    </source>
</evidence>
<protein>
    <recommendedName>
        <fullName evidence="6">Penicillin-binding protein 1A</fullName>
        <ecNumber evidence="24">2.4.99.28</ecNumber>
        <ecNumber evidence="5">3.4.16.4</ecNumber>
    </recommendedName>
</protein>
<feature type="domain" description="Glycosyl transferase family 51" evidence="29">
    <location>
        <begin position="72"/>
        <end position="246"/>
    </location>
</feature>
<evidence type="ECO:0000313" key="32">
    <source>
        <dbReference type="Proteomes" id="UP001297600"/>
    </source>
</evidence>
<proteinExistence type="inferred from homology"/>
<evidence type="ECO:0000256" key="7">
    <source>
        <dbReference type="ARBA" id="ARBA00022475"/>
    </source>
</evidence>
<keyword evidence="7" id="KW-1003">Cell membrane</keyword>
<keyword evidence="16" id="KW-0735">Signal-anchor</keyword>
<keyword evidence="10" id="KW-0645">Protease</keyword>
<evidence type="ECO:0000256" key="1">
    <source>
        <dbReference type="ARBA" id="ARBA00004249"/>
    </source>
</evidence>
<evidence type="ECO:0000259" key="30">
    <source>
        <dbReference type="Pfam" id="PF17092"/>
    </source>
</evidence>
<comment type="subcellular location">
    <subcellularLocation>
        <location evidence="1">Cell inner membrane</location>
        <topology evidence="1">Single-pass type II membrane protein</topology>
    </subcellularLocation>
</comment>
<keyword evidence="20" id="KW-0046">Antibiotic resistance</keyword>
<dbReference type="EC" id="2.4.99.28" evidence="24"/>
<dbReference type="InterPro" id="IPR023346">
    <property type="entry name" value="Lysozyme-like_dom_sf"/>
</dbReference>
<evidence type="ECO:0000256" key="14">
    <source>
        <dbReference type="ARBA" id="ARBA00022801"/>
    </source>
</evidence>
<keyword evidence="21" id="KW-0511">Multifunctional enzyme</keyword>
<dbReference type="SUPFAM" id="SSF53955">
    <property type="entry name" value="Lysozyme-like"/>
    <property type="match status" value="1"/>
</dbReference>
<evidence type="ECO:0000256" key="15">
    <source>
        <dbReference type="ARBA" id="ARBA00022960"/>
    </source>
</evidence>
<comment type="caution">
    <text evidence="31">The sequence shown here is derived from an EMBL/GenBank/DDBJ whole genome shotgun (WGS) entry which is preliminary data.</text>
</comment>
<comment type="pathway">
    <text evidence="2">Cell wall biogenesis; peptidoglycan biosynthesis.</text>
</comment>
<dbReference type="InterPro" id="IPR012340">
    <property type="entry name" value="NA-bd_OB-fold"/>
</dbReference>
<evidence type="ECO:0000256" key="19">
    <source>
        <dbReference type="ARBA" id="ARBA00023136"/>
    </source>
</evidence>
<evidence type="ECO:0000256" key="23">
    <source>
        <dbReference type="ARBA" id="ARBA00034000"/>
    </source>
</evidence>
<evidence type="ECO:0000256" key="24">
    <source>
        <dbReference type="ARBA" id="ARBA00044770"/>
    </source>
</evidence>
<evidence type="ECO:0000256" key="22">
    <source>
        <dbReference type="ARBA" id="ARBA00023316"/>
    </source>
</evidence>
<evidence type="ECO:0000256" key="13">
    <source>
        <dbReference type="ARBA" id="ARBA00022692"/>
    </source>
</evidence>
<dbReference type="SUPFAM" id="SSF56601">
    <property type="entry name" value="beta-lactamase/transpeptidase-like"/>
    <property type="match status" value="1"/>
</dbReference>
<dbReference type="InterPro" id="IPR001264">
    <property type="entry name" value="Glyco_trans_51"/>
</dbReference>
<keyword evidence="14" id="KW-0378">Hydrolase</keyword>
<evidence type="ECO:0000256" key="2">
    <source>
        <dbReference type="ARBA" id="ARBA00004752"/>
    </source>
</evidence>
<comment type="similarity">
    <text evidence="4">In the N-terminal section; belongs to the glycosyltransferase 51 family.</text>
</comment>
<feature type="domain" description="Penicillin-binding protein OB-like" evidence="30">
    <location>
        <begin position="340"/>
        <end position="442"/>
    </location>
</feature>
<dbReference type="EC" id="3.4.16.4" evidence="5"/>
<evidence type="ECO:0000256" key="12">
    <source>
        <dbReference type="ARBA" id="ARBA00022679"/>
    </source>
</evidence>
<comment type="similarity">
    <text evidence="3">In the C-terminal section; belongs to the transpeptidase family.</text>
</comment>
<evidence type="ECO:0000256" key="9">
    <source>
        <dbReference type="ARBA" id="ARBA00022645"/>
    </source>
</evidence>
<organism evidence="31 32">
    <name type="scientific">Mesosutterella porci</name>
    <dbReference type="NCBI Taxonomy" id="2915351"/>
    <lineage>
        <taxon>Bacteria</taxon>
        <taxon>Pseudomonadati</taxon>
        <taxon>Pseudomonadota</taxon>
        <taxon>Betaproteobacteria</taxon>
        <taxon>Burkholderiales</taxon>
        <taxon>Sutterellaceae</taxon>
        <taxon>Mesosutterella</taxon>
    </lineage>
</organism>
<evidence type="ECO:0000256" key="11">
    <source>
        <dbReference type="ARBA" id="ARBA00022676"/>
    </source>
</evidence>
<evidence type="ECO:0000256" key="17">
    <source>
        <dbReference type="ARBA" id="ARBA00022984"/>
    </source>
</evidence>
<evidence type="ECO:0000256" key="20">
    <source>
        <dbReference type="ARBA" id="ARBA00023251"/>
    </source>
</evidence>
<evidence type="ECO:0000256" key="16">
    <source>
        <dbReference type="ARBA" id="ARBA00022968"/>
    </source>
</evidence>
<keyword evidence="18 27" id="KW-1133">Transmembrane helix</keyword>
<dbReference type="Gene3D" id="3.40.710.10">
    <property type="entry name" value="DD-peptidase/beta-lactamase superfamily"/>
    <property type="match status" value="2"/>
</dbReference>
<keyword evidence="9" id="KW-0121">Carboxypeptidase</keyword>